<dbReference type="EMBL" id="JAKJXO020000017">
    <property type="protein sequence ID" value="KAL1594533.1"/>
    <property type="molecule type" value="Genomic_DNA"/>
</dbReference>
<evidence type="ECO:0000313" key="2">
    <source>
        <dbReference type="EMBL" id="KAL1594533.1"/>
    </source>
</evidence>
<feature type="region of interest" description="Disordered" evidence="1">
    <location>
        <begin position="173"/>
        <end position="199"/>
    </location>
</feature>
<protein>
    <submittedName>
        <fullName evidence="2">Uncharacterized protein</fullName>
    </submittedName>
</protein>
<name>A0ABR3QQU7_9PLEO</name>
<feature type="compositionally biased region" description="Gly residues" evidence="1">
    <location>
        <begin position="1"/>
        <end position="10"/>
    </location>
</feature>
<reference evidence="2 3" key="1">
    <citation type="submission" date="2024-02" db="EMBL/GenBank/DDBJ databases">
        <title>De novo assembly and annotation of 12 fungi associated with fruit tree decline syndrome in Ontario, Canada.</title>
        <authorList>
            <person name="Sulman M."/>
            <person name="Ellouze W."/>
            <person name="Ilyukhin E."/>
        </authorList>
    </citation>
    <scope>NUCLEOTIDE SEQUENCE [LARGE SCALE GENOMIC DNA]</scope>
    <source>
        <strain evidence="2 3">M42-189</strain>
    </source>
</reference>
<proteinExistence type="predicted"/>
<gene>
    <name evidence="2" type="ORF">SLS60_010293</name>
</gene>
<evidence type="ECO:0000313" key="3">
    <source>
        <dbReference type="Proteomes" id="UP001521785"/>
    </source>
</evidence>
<accession>A0ABR3QQU7</accession>
<sequence>MSRRTPGGGVDRNSIPGVDVILDPDREPNSLQPSLFRPTRAVYPHPFNQPDPDDLIRDIPFQEKAFSDFQSVPFAQPPKRDVPSIVIAHLSNPQTQSPEPDWVLLMDHFRQDRCLDGPGNCQDLYVFVTRIVLPNVIIDNRRLLHELYMAKRTLSANVRFRYDYWHTHSTYTPPSAEPLDATQSRPNRPVLRSVPTPSGQNFQQWLSQPLNTPVHKRPCPGQLVHRPCALDGYLNEDEGVVRRVKPEALLQRTGKVLSLFWWVSAQNAWLKRYMAAGWVGIEQECYA</sequence>
<comment type="caution">
    <text evidence="2">The sequence shown here is derived from an EMBL/GenBank/DDBJ whole genome shotgun (WGS) entry which is preliminary data.</text>
</comment>
<evidence type="ECO:0000256" key="1">
    <source>
        <dbReference type="SAM" id="MobiDB-lite"/>
    </source>
</evidence>
<keyword evidence="3" id="KW-1185">Reference proteome</keyword>
<organism evidence="2 3">
    <name type="scientific">Paraconiothyrium brasiliense</name>
    <dbReference type="NCBI Taxonomy" id="300254"/>
    <lineage>
        <taxon>Eukaryota</taxon>
        <taxon>Fungi</taxon>
        <taxon>Dikarya</taxon>
        <taxon>Ascomycota</taxon>
        <taxon>Pezizomycotina</taxon>
        <taxon>Dothideomycetes</taxon>
        <taxon>Pleosporomycetidae</taxon>
        <taxon>Pleosporales</taxon>
        <taxon>Massarineae</taxon>
        <taxon>Didymosphaeriaceae</taxon>
        <taxon>Paraconiothyrium</taxon>
    </lineage>
</organism>
<feature type="region of interest" description="Disordered" evidence="1">
    <location>
        <begin position="1"/>
        <end position="44"/>
    </location>
</feature>
<dbReference type="Proteomes" id="UP001521785">
    <property type="component" value="Unassembled WGS sequence"/>
</dbReference>